<feature type="domain" description="HTH gntR-type" evidence="4">
    <location>
        <begin position="22"/>
        <end position="90"/>
    </location>
</feature>
<dbReference type="PANTHER" id="PTHR43537">
    <property type="entry name" value="TRANSCRIPTIONAL REGULATOR, GNTR FAMILY"/>
    <property type="match status" value="1"/>
</dbReference>
<dbReference type="AlphaFoldDB" id="A0A7Z0A9S6"/>
<name>A0A7Z0A9S6_9MICO</name>
<evidence type="ECO:0000313" key="5">
    <source>
        <dbReference type="EMBL" id="NYI66962.1"/>
    </source>
</evidence>
<protein>
    <submittedName>
        <fullName evidence="5">GntR family transcriptional repressor for pyruvate dehydrogenase complex</fullName>
    </submittedName>
</protein>
<dbReference type="InterPro" id="IPR036390">
    <property type="entry name" value="WH_DNA-bd_sf"/>
</dbReference>
<dbReference type="Pfam" id="PF00392">
    <property type="entry name" value="GntR"/>
    <property type="match status" value="1"/>
</dbReference>
<keyword evidence="6" id="KW-1185">Reference proteome</keyword>
<dbReference type="PRINTS" id="PR00035">
    <property type="entry name" value="HTHGNTR"/>
</dbReference>
<evidence type="ECO:0000313" key="6">
    <source>
        <dbReference type="Proteomes" id="UP000539111"/>
    </source>
</evidence>
<dbReference type="Pfam" id="PF07729">
    <property type="entry name" value="FCD"/>
    <property type="match status" value="1"/>
</dbReference>
<dbReference type="PROSITE" id="PS50949">
    <property type="entry name" value="HTH_GNTR"/>
    <property type="match status" value="1"/>
</dbReference>
<dbReference type="SMART" id="SM00345">
    <property type="entry name" value="HTH_GNTR"/>
    <property type="match status" value="1"/>
</dbReference>
<evidence type="ECO:0000256" key="2">
    <source>
        <dbReference type="ARBA" id="ARBA00023125"/>
    </source>
</evidence>
<dbReference type="Gene3D" id="1.10.10.10">
    <property type="entry name" value="Winged helix-like DNA-binding domain superfamily/Winged helix DNA-binding domain"/>
    <property type="match status" value="1"/>
</dbReference>
<proteinExistence type="predicted"/>
<dbReference type="CDD" id="cd07377">
    <property type="entry name" value="WHTH_GntR"/>
    <property type="match status" value="1"/>
</dbReference>
<sequence length="247" mass="26291">MPAFSNDDPLGVRLELEPVTPGSPASEVARQLLQLLTDGELAPGSRLPPERSLAESLGVGRSAVREALAALEILGVVQVRAGSGTYLQGSASDLLPRTLSWGLILAAPRTEELLEIRSSLERTVARTCAENASRTDVDELQHYVDGMSATLDTPREFIEADVRFHASIAKTAGNEVLGDLLQTIRSLIGVWAARAVSTRAQAAEACRQHQAVLDAIAAHDPDRAERAMQAHMTTATRRVVAAGSGND</sequence>
<gene>
    <name evidence="5" type="ORF">BJY26_001268</name>
</gene>
<comment type="caution">
    <text evidence="5">The sequence shown here is derived from an EMBL/GenBank/DDBJ whole genome shotgun (WGS) entry which is preliminary data.</text>
</comment>
<keyword evidence="5" id="KW-0670">Pyruvate</keyword>
<dbReference type="PANTHER" id="PTHR43537:SF5">
    <property type="entry name" value="UXU OPERON TRANSCRIPTIONAL REGULATOR"/>
    <property type="match status" value="1"/>
</dbReference>
<dbReference type="Gene3D" id="1.20.120.530">
    <property type="entry name" value="GntR ligand-binding domain-like"/>
    <property type="match status" value="1"/>
</dbReference>
<keyword evidence="1" id="KW-0805">Transcription regulation</keyword>
<dbReference type="Proteomes" id="UP000539111">
    <property type="component" value="Unassembled WGS sequence"/>
</dbReference>
<organism evidence="5 6">
    <name type="scientific">Spelaeicoccus albus</name>
    <dbReference type="NCBI Taxonomy" id="1280376"/>
    <lineage>
        <taxon>Bacteria</taxon>
        <taxon>Bacillati</taxon>
        <taxon>Actinomycetota</taxon>
        <taxon>Actinomycetes</taxon>
        <taxon>Micrococcales</taxon>
        <taxon>Brevibacteriaceae</taxon>
        <taxon>Spelaeicoccus</taxon>
    </lineage>
</organism>
<dbReference type="GO" id="GO:0003677">
    <property type="term" value="F:DNA binding"/>
    <property type="evidence" value="ECO:0007669"/>
    <property type="project" value="UniProtKB-KW"/>
</dbReference>
<keyword evidence="3" id="KW-0804">Transcription</keyword>
<dbReference type="RefSeq" id="WP_179426638.1">
    <property type="nucleotide sequence ID" value="NZ_JACBZP010000001.1"/>
</dbReference>
<evidence type="ECO:0000256" key="3">
    <source>
        <dbReference type="ARBA" id="ARBA00023163"/>
    </source>
</evidence>
<dbReference type="InterPro" id="IPR036388">
    <property type="entry name" value="WH-like_DNA-bd_sf"/>
</dbReference>
<evidence type="ECO:0000259" key="4">
    <source>
        <dbReference type="PROSITE" id="PS50949"/>
    </source>
</evidence>
<accession>A0A7Z0A9S6</accession>
<dbReference type="EMBL" id="JACBZP010000001">
    <property type="protein sequence ID" value="NYI66962.1"/>
    <property type="molecule type" value="Genomic_DNA"/>
</dbReference>
<keyword evidence="2" id="KW-0238">DNA-binding</keyword>
<dbReference type="SMART" id="SM00895">
    <property type="entry name" value="FCD"/>
    <property type="match status" value="1"/>
</dbReference>
<evidence type="ECO:0000256" key="1">
    <source>
        <dbReference type="ARBA" id="ARBA00023015"/>
    </source>
</evidence>
<dbReference type="InterPro" id="IPR000524">
    <property type="entry name" value="Tscrpt_reg_HTH_GntR"/>
</dbReference>
<reference evidence="5 6" key="1">
    <citation type="submission" date="2020-07" db="EMBL/GenBank/DDBJ databases">
        <title>Sequencing the genomes of 1000 actinobacteria strains.</title>
        <authorList>
            <person name="Klenk H.-P."/>
        </authorList>
    </citation>
    <scope>NUCLEOTIDE SEQUENCE [LARGE SCALE GENOMIC DNA]</scope>
    <source>
        <strain evidence="5 6">DSM 26341</strain>
    </source>
</reference>
<dbReference type="InterPro" id="IPR011711">
    <property type="entry name" value="GntR_C"/>
</dbReference>
<dbReference type="InterPro" id="IPR008920">
    <property type="entry name" value="TF_FadR/GntR_C"/>
</dbReference>
<dbReference type="SUPFAM" id="SSF48008">
    <property type="entry name" value="GntR ligand-binding domain-like"/>
    <property type="match status" value="1"/>
</dbReference>
<dbReference type="SUPFAM" id="SSF46785">
    <property type="entry name" value="Winged helix' DNA-binding domain"/>
    <property type="match status" value="1"/>
</dbReference>
<dbReference type="GO" id="GO:0003700">
    <property type="term" value="F:DNA-binding transcription factor activity"/>
    <property type="evidence" value="ECO:0007669"/>
    <property type="project" value="InterPro"/>
</dbReference>